<organism evidence="5 6">
    <name type="scientific">Neiella litorisoli</name>
    <dbReference type="NCBI Taxonomy" id="2771431"/>
    <lineage>
        <taxon>Bacteria</taxon>
        <taxon>Pseudomonadati</taxon>
        <taxon>Pseudomonadota</taxon>
        <taxon>Gammaproteobacteria</taxon>
        <taxon>Alteromonadales</taxon>
        <taxon>Echinimonadaceae</taxon>
        <taxon>Neiella</taxon>
    </lineage>
</organism>
<evidence type="ECO:0000313" key="6">
    <source>
        <dbReference type="Proteomes" id="UP000638014"/>
    </source>
</evidence>
<dbReference type="InterPro" id="IPR042099">
    <property type="entry name" value="ANL_N_sf"/>
</dbReference>
<gene>
    <name evidence="5" type="ORF">IC617_18125</name>
</gene>
<evidence type="ECO:0000256" key="1">
    <source>
        <dbReference type="ARBA" id="ARBA00006432"/>
    </source>
</evidence>
<feature type="domain" description="AMP-dependent synthetase/ligase" evidence="3">
    <location>
        <begin position="46"/>
        <end position="350"/>
    </location>
</feature>
<dbReference type="EMBL" id="JACXAF010000035">
    <property type="protein sequence ID" value="MBD1391348.1"/>
    <property type="molecule type" value="Genomic_DNA"/>
</dbReference>
<dbReference type="InterPro" id="IPR025110">
    <property type="entry name" value="AMP-bd_C"/>
</dbReference>
<dbReference type="PANTHER" id="PTHR43201:SF5">
    <property type="entry name" value="MEDIUM-CHAIN ACYL-COA LIGASE ACSF2, MITOCHONDRIAL"/>
    <property type="match status" value="1"/>
</dbReference>
<comment type="caution">
    <text evidence="5">The sequence shown here is derived from an EMBL/GenBank/DDBJ whole genome shotgun (WGS) entry which is preliminary data.</text>
</comment>
<dbReference type="PROSITE" id="PS00455">
    <property type="entry name" value="AMP_BINDING"/>
    <property type="match status" value="1"/>
</dbReference>
<dbReference type="AlphaFoldDB" id="A0A8J6QWC5"/>
<dbReference type="Pfam" id="PF00501">
    <property type="entry name" value="AMP-binding"/>
    <property type="match status" value="1"/>
</dbReference>
<evidence type="ECO:0000259" key="4">
    <source>
        <dbReference type="Pfam" id="PF13193"/>
    </source>
</evidence>
<accession>A0A8J6QWC5</accession>
<keyword evidence="6" id="KW-1185">Reference proteome</keyword>
<proteinExistence type="inferred from homology"/>
<dbReference type="RefSeq" id="WP_191146405.1">
    <property type="nucleotide sequence ID" value="NZ_JACXAF010000035.1"/>
</dbReference>
<evidence type="ECO:0000313" key="5">
    <source>
        <dbReference type="EMBL" id="MBD1391348.1"/>
    </source>
</evidence>
<protein>
    <submittedName>
        <fullName evidence="5">AMP-binding protein</fullName>
    </submittedName>
</protein>
<comment type="similarity">
    <text evidence="1">Belongs to the ATP-dependent AMP-binding enzyme family.</text>
</comment>
<dbReference type="Gene3D" id="3.40.50.12780">
    <property type="entry name" value="N-terminal domain of ligase-like"/>
    <property type="match status" value="1"/>
</dbReference>
<dbReference type="Pfam" id="PF13193">
    <property type="entry name" value="AMP-binding_C"/>
    <property type="match status" value="1"/>
</dbReference>
<reference evidence="5" key="1">
    <citation type="submission" date="2020-09" db="EMBL/GenBank/DDBJ databases">
        <title>A novel bacterium of genus Neiella, isolated from South China Sea.</title>
        <authorList>
            <person name="Huang H."/>
            <person name="Mo K."/>
            <person name="Hu Y."/>
        </authorList>
    </citation>
    <scope>NUCLEOTIDE SEQUENCE</scope>
    <source>
        <strain evidence="5">HB171785</strain>
    </source>
</reference>
<dbReference type="InterPro" id="IPR000873">
    <property type="entry name" value="AMP-dep_synth/lig_dom"/>
</dbReference>
<feature type="domain" description="AMP-binding enzyme C-terminal" evidence="4">
    <location>
        <begin position="401"/>
        <end position="457"/>
    </location>
</feature>
<name>A0A8J6QWC5_9GAMM</name>
<dbReference type="InterPro" id="IPR020845">
    <property type="entry name" value="AMP-binding_CS"/>
</dbReference>
<dbReference type="Gene3D" id="3.30.300.30">
    <property type="match status" value="1"/>
</dbReference>
<evidence type="ECO:0000259" key="3">
    <source>
        <dbReference type="Pfam" id="PF00501"/>
    </source>
</evidence>
<evidence type="ECO:0000256" key="2">
    <source>
        <dbReference type="ARBA" id="ARBA00022598"/>
    </source>
</evidence>
<dbReference type="InterPro" id="IPR045851">
    <property type="entry name" value="AMP-bd_C_sf"/>
</dbReference>
<dbReference type="GO" id="GO:0031956">
    <property type="term" value="F:medium-chain fatty acid-CoA ligase activity"/>
    <property type="evidence" value="ECO:0007669"/>
    <property type="project" value="TreeGrafter"/>
</dbReference>
<dbReference type="Proteomes" id="UP000638014">
    <property type="component" value="Unassembled WGS sequence"/>
</dbReference>
<dbReference type="SUPFAM" id="SSF56801">
    <property type="entry name" value="Acetyl-CoA synthetase-like"/>
    <property type="match status" value="1"/>
</dbReference>
<dbReference type="GO" id="GO:0006631">
    <property type="term" value="P:fatty acid metabolic process"/>
    <property type="evidence" value="ECO:0007669"/>
    <property type="project" value="TreeGrafter"/>
</dbReference>
<keyword evidence="2" id="KW-0436">Ligase</keyword>
<sequence length="486" mass="52535">MSQVSSVTLLAPSPNAAIQVGDITLSAADWCRASDELRQLLTVSSQPKRLAVCSESPFDLLLLASACLAAGWTFVPISHRWPLPQRLELAKRAGADYCWPEHGFTTDDGLPLLVIEHPLIGLALNGELNTECSSASRIARWLQQGCQLDAAILPAIAAQPALEATILMTSGSSGMPKAVLHQLSSHLSAAAFCNPILELSAASCWLLSLPMFHAAGYGLFIRCLSSGARLAIADPKLPLFEQLQQSAASHCSLVATQLQRLLALPAFHTDHLPLRHIMLGGGPVAEALIQQASQRGFKLYLGFGMTETAAAIALSPVTADGGIDISNNDNISLGDDGQIRVRGPQLASAYVEGDYRKALVAEDGWFATGDLGRVENGRLFVVGRADNRFISGGENVQPEMVEQTLKQLPEIEQVLVVPVADDAFGQRPVAFVRWYQQLDDSAIQSFLAAHLPKFMWPIRWLDWPSELDAVKPNRAVLKQLAQRLVH</sequence>
<dbReference type="PANTHER" id="PTHR43201">
    <property type="entry name" value="ACYL-COA SYNTHETASE"/>
    <property type="match status" value="1"/>
</dbReference>